<feature type="compositionally biased region" description="Basic and acidic residues" evidence="1">
    <location>
        <begin position="65"/>
        <end position="75"/>
    </location>
</feature>
<feature type="compositionally biased region" description="Pro residues" evidence="1">
    <location>
        <begin position="89"/>
        <end position="100"/>
    </location>
</feature>
<sequence>MASRPPTLGRGGPGLWSAPGGGAGPPVFQAPQPFASAPRGLRGQRPQTFRSSPRPGLPLYSEATGFHRSEGRREQAPPAPDPGRGAPAGPCPGLLPPPQLPLHLGAERAVQAPAAATGGRPQGRRVVLSLAPRDGTRPRERLPGPCGRLTVAPRDPEQRDTAQAAQPGNPSVTRTRAPPAPGLDAYTSGGWAVPAPPTSPSTGRVQGGPGAGPGLAKGAEDTSEEFRPWPVRLLAAPRPPHSWPALLEGPAAHLGLLTEASRMLSLKRPALPRTSCLWGHLRPVGGIHGRPAQTPPLQGARPP</sequence>
<dbReference type="Proteomes" id="UP001176941">
    <property type="component" value="Chromosome 15"/>
</dbReference>
<proteinExistence type="predicted"/>
<evidence type="ECO:0000313" key="3">
    <source>
        <dbReference type="Proteomes" id="UP001176941"/>
    </source>
</evidence>
<keyword evidence="3" id="KW-1185">Reference proteome</keyword>
<organism evidence="2 3">
    <name type="scientific">Rangifer tarandus platyrhynchus</name>
    <name type="common">Svalbard reindeer</name>
    <dbReference type="NCBI Taxonomy" id="3082113"/>
    <lineage>
        <taxon>Eukaryota</taxon>
        <taxon>Metazoa</taxon>
        <taxon>Chordata</taxon>
        <taxon>Craniata</taxon>
        <taxon>Vertebrata</taxon>
        <taxon>Euteleostomi</taxon>
        <taxon>Mammalia</taxon>
        <taxon>Eutheria</taxon>
        <taxon>Laurasiatheria</taxon>
        <taxon>Artiodactyla</taxon>
        <taxon>Ruminantia</taxon>
        <taxon>Pecora</taxon>
        <taxon>Cervidae</taxon>
        <taxon>Odocoileinae</taxon>
        <taxon>Rangifer</taxon>
    </lineage>
</organism>
<evidence type="ECO:0000313" key="2">
    <source>
        <dbReference type="EMBL" id="CAI9157484.1"/>
    </source>
</evidence>
<name>A0ABN8YCI0_RANTA</name>
<gene>
    <name evidence="2" type="ORF">MRATA1EN1_LOCUS6446</name>
</gene>
<reference evidence="2" key="1">
    <citation type="submission" date="2023-04" db="EMBL/GenBank/DDBJ databases">
        <authorList>
            <consortium name="ELIXIR-Norway"/>
        </authorList>
    </citation>
    <scope>NUCLEOTIDE SEQUENCE [LARGE SCALE GENOMIC DNA]</scope>
</reference>
<feature type="region of interest" description="Disordered" evidence="1">
    <location>
        <begin position="1"/>
        <end position="225"/>
    </location>
</feature>
<feature type="compositionally biased region" description="Polar residues" evidence="1">
    <location>
        <begin position="161"/>
        <end position="174"/>
    </location>
</feature>
<evidence type="ECO:0008006" key="4">
    <source>
        <dbReference type="Google" id="ProtNLM"/>
    </source>
</evidence>
<dbReference type="EMBL" id="OX459951">
    <property type="protein sequence ID" value="CAI9157484.1"/>
    <property type="molecule type" value="Genomic_DNA"/>
</dbReference>
<evidence type="ECO:0000256" key="1">
    <source>
        <dbReference type="SAM" id="MobiDB-lite"/>
    </source>
</evidence>
<feature type="compositionally biased region" description="Gly residues" evidence="1">
    <location>
        <begin position="9"/>
        <end position="24"/>
    </location>
</feature>
<accession>A0ABN8YCI0</accession>
<protein>
    <recommendedName>
        <fullName evidence="4">Basic proline-rich protein-like</fullName>
    </recommendedName>
</protein>
<feature type="compositionally biased region" description="Low complexity" evidence="1">
    <location>
        <begin position="25"/>
        <end position="38"/>
    </location>
</feature>
<feature type="compositionally biased region" description="Gly residues" evidence="1">
    <location>
        <begin position="205"/>
        <end position="215"/>
    </location>
</feature>